<reference key="1">
    <citation type="submission" date="2007-01" db="EMBL/GenBank/DDBJ databases">
        <title>The Genome Sequence of Puccinia graminis f. sp. tritici Strain CRL 75-36-700-3.</title>
        <authorList>
            <consortium name="The Broad Institute Genome Sequencing Platform"/>
            <person name="Birren B."/>
            <person name="Lander E."/>
            <person name="Galagan J."/>
            <person name="Nusbaum C."/>
            <person name="Devon K."/>
            <person name="Cuomo C."/>
            <person name="Jaffe D."/>
            <person name="Butler J."/>
            <person name="Alvarez P."/>
            <person name="Gnerre S."/>
            <person name="Grabherr M."/>
            <person name="Mauceli E."/>
            <person name="Brockman W."/>
            <person name="Young S."/>
            <person name="LaButti K."/>
            <person name="Sykes S."/>
            <person name="DeCaprio D."/>
            <person name="Crawford M."/>
            <person name="Koehrsen M."/>
            <person name="Engels R."/>
            <person name="Montgomery P."/>
            <person name="Pearson M."/>
            <person name="Howarth C."/>
            <person name="Larson L."/>
            <person name="White J."/>
            <person name="Zeng Q."/>
            <person name="Kodira C."/>
            <person name="Yandava C."/>
            <person name="Alvarado L."/>
            <person name="O'Leary S."/>
            <person name="Szabo L."/>
            <person name="Dean R."/>
            <person name="Schein J."/>
        </authorList>
    </citation>
    <scope>NUCLEOTIDE SEQUENCE</scope>
    <source>
        <strain>CRL 75-36-700-3</strain>
    </source>
</reference>
<dbReference type="EMBL" id="DS178370">
    <property type="protein sequence ID" value="EFP92694.2"/>
    <property type="molecule type" value="Genomic_DNA"/>
</dbReference>
<evidence type="ECO:0000313" key="3">
    <source>
        <dbReference type="EMBL" id="EFP92694.2"/>
    </source>
</evidence>
<dbReference type="OrthoDB" id="2505697at2759"/>
<dbReference type="KEGG" id="pgr:PGTG_18209"/>
<dbReference type="AlphaFoldDB" id="E3L819"/>
<dbReference type="VEuPathDB" id="FungiDB:PGTG_18209"/>
<accession>E3L819</accession>
<dbReference type="HOGENOM" id="CLU_009176_0_0_1"/>
<evidence type="ECO:0000256" key="1">
    <source>
        <dbReference type="SAM" id="MobiDB-lite"/>
    </source>
</evidence>
<keyword evidence="4" id="KW-1185">Reference proteome</keyword>
<name>E3L819_PUCGT</name>
<feature type="domain" description="DUF6589" evidence="2">
    <location>
        <begin position="402"/>
        <end position="779"/>
    </location>
</feature>
<gene>
    <name evidence="3" type="ORF">PGTG_18209</name>
</gene>
<sequence>MASPTRPRVTMEEKIASICSHIKSFNLTPKSFLTAFLSHSVMNAAFRRRFWGTVGWPGTERLLHSVKNLVCAHLEGQGHWEDFILDQAIAIARSERPRSGRYPEGAYVNSASLSVDFFTERERLARNRALTNQMPFMYKLMFAKLQAGDDLGDEEEEEGFDLADDEELEGSTQGNVFGPEGTNVGSTQLATDGVPTELLNRDENNPLGPLDSDGATPPPKDDFNLTEDDINEFEGGFLCRSPDRQVRRRVRVETMARTICAMLAFGTNRRHNGFQLSNSLIFMASGVTERVNSYLNYIGLCSSRKTAHVALKSLGQEAEKNLIVRFSLEKAPLVPPIICYDNLDFQQKVHMKSVGHSSVMFHGTWGYIHSIPPSVRKSLDPTQLTTEALKQALHNASKLKIQPRMFAPSLQSTNHFEATVKSQITQVILRYIATPFDREVELAKDPPAVQPLAPELPNISMLKLMIASDNSATGVGEVFTGVIQQSGLTPEEFHSRLQLVEGDLGSCNIFDSLRAQRTPVRRHASALDNILPIPGAAHTLWNLAQSIFLAHWGDETHSRDTGAWRTLHALGIPADKPVTKKDFNLMLSHIQKIHEVTLIYCVLVILGKEHEPLGPELMKMSSKSISELVQQTYDRFCSGGAQKSELALKYKTHANMILRIRDFATIIEAIRAMRAGDPGRLMYMWARWAVMSQAIGKLPHYSKHVPRLILLMNEVLPPSLASIIKSTLLICPTGKNKRFVATDFYLEIQNYWLKYFFNHSGIGTEIDRLKDVFSINIPTVCLPLKFHIIAHY</sequence>
<evidence type="ECO:0000313" key="4">
    <source>
        <dbReference type="Proteomes" id="UP000008783"/>
    </source>
</evidence>
<dbReference type="GeneID" id="10539191"/>
<dbReference type="Proteomes" id="UP000008783">
    <property type="component" value="Unassembled WGS sequence"/>
</dbReference>
<dbReference type="Pfam" id="PF20231">
    <property type="entry name" value="DUF6589"/>
    <property type="match status" value="1"/>
</dbReference>
<feature type="compositionally biased region" description="Acidic residues" evidence="1">
    <location>
        <begin position="150"/>
        <end position="169"/>
    </location>
</feature>
<protein>
    <recommendedName>
        <fullName evidence="2">DUF6589 domain-containing protein</fullName>
    </recommendedName>
</protein>
<dbReference type="InParanoid" id="E3L819"/>
<feature type="region of interest" description="Disordered" evidence="1">
    <location>
        <begin position="150"/>
        <end position="220"/>
    </location>
</feature>
<proteinExistence type="predicted"/>
<dbReference type="InterPro" id="IPR046496">
    <property type="entry name" value="DUF6589"/>
</dbReference>
<organism evidence="3 4">
    <name type="scientific">Puccinia graminis f. sp. tritici (strain CRL 75-36-700-3 / race SCCL)</name>
    <name type="common">Black stem rust fungus</name>
    <dbReference type="NCBI Taxonomy" id="418459"/>
    <lineage>
        <taxon>Eukaryota</taxon>
        <taxon>Fungi</taxon>
        <taxon>Dikarya</taxon>
        <taxon>Basidiomycota</taxon>
        <taxon>Pucciniomycotina</taxon>
        <taxon>Pucciniomycetes</taxon>
        <taxon>Pucciniales</taxon>
        <taxon>Pucciniaceae</taxon>
        <taxon>Puccinia</taxon>
    </lineage>
</organism>
<evidence type="ECO:0000259" key="2">
    <source>
        <dbReference type="Pfam" id="PF20231"/>
    </source>
</evidence>
<reference evidence="4" key="2">
    <citation type="journal article" date="2011" name="Proc. Natl. Acad. Sci. U.S.A.">
        <title>Obligate biotrophy features unraveled by the genomic analysis of rust fungi.</title>
        <authorList>
            <person name="Duplessis S."/>
            <person name="Cuomo C.A."/>
            <person name="Lin Y.-C."/>
            <person name="Aerts A."/>
            <person name="Tisserant E."/>
            <person name="Veneault-Fourrey C."/>
            <person name="Joly D.L."/>
            <person name="Hacquard S."/>
            <person name="Amselem J."/>
            <person name="Cantarel B.L."/>
            <person name="Chiu R."/>
            <person name="Coutinho P.M."/>
            <person name="Feau N."/>
            <person name="Field M."/>
            <person name="Frey P."/>
            <person name="Gelhaye E."/>
            <person name="Goldberg J."/>
            <person name="Grabherr M.G."/>
            <person name="Kodira C.D."/>
            <person name="Kohler A."/>
            <person name="Kuees U."/>
            <person name="Lindquist E.A."/>
            <person name="Lucas S.M."/>
            <person name="Mago R."/>
            <person name="Mauceli E."/>
            <person name="Morin E."/>
            <person name="Murat C."/>
            <person name="Pangilinan J.L."/>
            <person name="Park R."/>
            <person name="Pearson M."/>
            <person name="Quesneville H."/>
            <person name="Rouhier N."/>
            <person name="Sakthikumar S."/>
            <person name="Salamov A.A."/>
            <person name="Schmutz J."/>
            <person name="Selles B."/>
            <person name="Shapiro H."/>
            <person name="Tanguay P."/>
            <person name="Tuskan G.A."/>
            <person name="Henrissat B."/>
            <person name="Van de Peer Y."/>
            <person name="Rouze P."/>
            <person name="Ellis J.G."/>
            <person name="Dodds P.N."/>
            <person name="Schein J.E."/>
            <person name="Zhong S."/>
            <person name="Hamelin R.C."/>
            <person name="Grigoriev I.V."/>
            <person name="Szabo L.J."/>
            <person name="Martin F."/>
        </authorList>
    </citation>
    <scope>NUCLEOTIDE SEQUENCE [LARGE SCALE GENOMIC DNA]</scope>
    <source>
        <strain evidence="4">CRL 75-36-700-3 / race SCCL</strain>
    </source>
</reference>
<dbReference type="RefSeq" id="XP_003337113.2">
    <property type="nucleotide sequence ID" value="XM_003337065.2"/>
</dbReference>